<dbReference type="Proteomes" id="UP001164746">
    <property type="component" value="Chromosome 17"/>
</dbReference>
<keyword evidence="3" id="KW-1185">Reference proteome</keyword>
<reference evidence="2" key="1">
    <citation type="submission" date="2022-11" db="EMBL/GenBank/DDBJ databases">
        <title>Centuries of genome instability and evolution in soft-shell clam transmissible cancer (bioRxiv).</title>
        <authorList>
            <person name="Hart S.F.M."/>
            <person name="Yonemitsu M.A."/>
            <person name="Giersch R.M."/>
            <person name="Beal B.F."/>
            <person name="Arriagada G."/>
            <person name="Davis B.W."/>
            <person name="Ostrander E.A."/>
            <person name="Goff S.P."/>
            <person name="Metzger M.J."/>
        </authorList>
    </citation>
    <scope>NUCLEOTIDE SEQUENCE</scope>
    <source>
        <strain evidence="2">MELC-2E11</strain>
        <tissue evidence="2">Siphon/mantle</tissue>
    </source>
</reference>
<dbReference type="EMBL" id="CP111028">
    <property type="protein sequence ID" value="WAR31763.1"/>
    <property type="molecule type" value="Genomic_DNA"/>
</dbReference>
<feature type="region of interest" description="Disordered" evidence="1">
    <location>
        <begin position="68"/>
        <end position="89"/>
    </location>
</feature>
<organism evidence="2 3">
    <name type="scientific">Mya arenaria</name>
    <name type="common">Soft-shell clam</name>
    <dbReference type="NCBI Taxonomy" id="6604"/>
    <lineage>
        <taxon>Eukaryota</taxon>
        <taxon>Metazoa</taxon>
        <taxon>Spiralia</taxon>
        <taxon>Lophotrochozoa</taxon>
        <taxon>Mollusca</taxon>
        <taxon>Bivalvia</taxon>
        <taxon>Autobranchia</taxon>
        <taxon>Heteroconchia</taxon>
        <taxon>Euheterodonta</taxon>
        <taxon>Imparidentia</taxon>
        <taxon>Neoheterodontei</taxon>
        <taxon>Myida</taxon>
        <taxon>Myoidea</taxon>
        <taxon>Myidae</taxon>
        <taxon>Mya</taxon>
    </lineage>
</organism>
<proteinExistence type="predicted"/>
<sequence>MHTQECCEHGLQFTNATVGAQQTFTNPGMQYSKYQPYPAGPYYLAAPSHQAVGLATDMVGVSVQSTLAGTSGQPISPPPYTEATPNVKL</sequence>
<protein>
    <submittedName>
        <fullName evidence="2">Uncharacterized protein</fullName>
    </submittedName>
</protein>
<evidence type="ECO:0000313" key="2">
    <source>
        <dbReference type="EMBL" id="WAR31763.1"/>
    </source>
</evidence>
<evidence type="ECO:0000313" key="3">
    <source>
        <dbReference type="Proteomes" id="UP001164746"/>
    </source>
</evidence>
<name>A0ABY7GEW6_MYAAR</name>
<accession>A0ABY7GEW6</accession>
<gene>
    <name evidence="2" type="ORF">MAR_034305</name>
</gene>
<evidence type="ECO:0000256" key="1">
    <source>
        <dbReference type="SAM" id="MobiDB-lite"/>
    </source>
</evidence>